<sequence>MLKIRFKNKKYSAVWLVEPSVSIGRDRANELVVSAPNVADKHLTIEVEHENLELVNLVPGSAVEVNGEEITDRRVLKPTDVISLSGVELEIIDPKDDSAQAPAERQQTNPRTPKATGWALKANHTALGNRVYPLKPSNVVGRSSDCDISLAAAHLSRRHAQLTVIEGVLYVRDLGSANGTFLNGKQITEARVKRGDELRFDTLSFGVIGPADDMAKTTIRPLDKAAKPAAPTRPRTAPKSSPVAGGDPVKPAASQPEPAADKPRYGTAGLAVLVVLTVIVVAALYLTRG</sequence>
<protein>
    <submittedName>
        <fullName evidence="4">FHA domain-containing protein</fullName>
    </submittedName>
</protein>
<dbReference type="SMART" id="SM00240">
    <property type="entry name" value="FHA"/>
    <property type="match status" value="2"/>
</dbReference>
<dbReference type="InterPro" id="IPR032030">
    <property type="entry name" value="YscD_cytoplasmic_dom"/>
</dbReference>
<dbReference type="Pfam" id="PF00498">
    <property type="entry name" value="FHA"/>
    <property type="match status" value="1"/>
</dbReference>
<dbReference type="SUPFAM" id="SSF49879">
    <property type="entry name" value="SMAD/FHA domain"/>
    <property type="match status" value="2"/>
</dbReference>
<dbReference type="InterPro" id="IPR050923">
    <property type="entry name" value="Cell_Proc_Reg/RNA_Proc"/>
</dbReference>
<dbReference type="PROSITE" id="PS50006">
    <property type="entry name" value="FHA_DOMAIN"/>
    <property type="match status" value="2"/>
</dbReference>
<dbReference type="EMBL" id="JAULRT010000062">
    <property type="protein sequence ID" value="MDO3384186.1"/>
    <property type="molecule type" value="Genomic_DNA"/>
</dbReference>
<evidence type="ECO:0000256" key="1">
    <source>
        <dbReference type="SAM" id="MobiDB-lite"/>
    </source>
</evidence>
<feature type="transmembrane region" description="Helical" evidence="2">
    <location>
        <begin position="265"/>
        <end position="286"/>
    </location>
</feature>
<dbReference type="CDD" id="cd00060">
    <property type="entry name" value="FHA"/>
    <property type="match status" value="2"/>
</dbReference>
<keyword evidence="5" id="KW-1185">Reference proteome</keyword>
<feature type="region of interest" description="Disordered" evidence="1">
    <location>
        <begin position="95"/>
        <end position="114"/>
    </location>
</feature>
<name>A0ABT8TJR2_9GAMM</name>
<feature type="domain" description="FHA" evidence="3">
    <location>
        <begin position="138"/>
        <end position="187"/>
    </location>
</feature>
<dbReference type="Pfam" id="PF16697">
    <property type="entry name" value="Yop-YscD_cpl"/>
    <property type="match status" value="1"/>
</dbReference>
<keyword evidence="2" id="KW-0812">Transmembrane</keyword>
<evidence type="ECO:0000256" key="2">
    <source>
        <dbReference type="SAM" id="Phobius"/>
    </source>
</evidence>
<keyword evidence="2" id="KW-0472">Membrane</keyword>
<feature type="region of interest" description="Disordered" evidence="1">
    <location>
        <begin position="219"/>
        <end position="261"/>
    </location>
</feature>
<evidence type="ECO:0000313" key="4">
    <source>
        <dbReference type="EMBL" id="MDO3384186.1"/>
    </source>
</evidence>
<dbReference type="PANTHER" id="PTHR23308">
    <property type="entry name" value="NUCLEAR INHIBITOR OF PROTEIN PHOSPHATASE-1"/>
    <property type="match status" value="1"/>
</dbReference>
<feature type="domain" description="FHA" evidence="3">
    <location>
        <begin position="21"/>
        <end position="75"/>
    </location>
</feature>
<dbReference type="Gene3D" id="2.60.200.20">
    <property type="match status" value="2"/>
</dbReference>
<proteinExistence type="predicted"/>
<gene>
    <name evidence="4" type="ORF">QWI16_18550</name>
</gene>
<comment type="caution">
    <text evidence="4">The sequence shown here is derived from an EMBL/GenBank/DDBJ whole genome shotgun (WGS) entry which is preliminary data.</text>
</comment>
<dbReference type="Proteomes" id="UP001168380">
    <property type="component" value="Unassembled WGS sequence"/>
</dbReference>
<dbReference type="InterPro" id="IPR000253">
    <property type="entry name" value="FHA_dom"/>
</dbReference>
<dbReference type="InterPro" id="IPR008984">
    <property type="entry name" value="SMAD_FHA_dom_sf"/>
</dbReference>
<evidence type="ECO:0000313" key="5">
    <source>
        <dbReference type="Proteomes" id="UP001168380"/>
    </source>
</evidence>
<feature type="compositionally biased region" description="Low complexity" evidence="1">
    <location>
        <begin position="227"/>
        <end position="239"/>
    </location>
</feature>
<organism evidence="4 5">
    <name type="scientific">Gilvimarinus algae</name>
    <dbReference type="NCBI Taxonomy" id="3058037"/>
    <lineage>
        <taxon>Bacteria</taxon>
        <taxon>Pseudomonadati</taxon>
        <taxon>Pseudomonadota</taxon>
        <taxon>Gammaproteobacteria</taxon>
        <taxon>Cellvibrionales</taxon>
        <taxon>Cellvibrionaceae</taxon>
        <taxon>Gilvimarinus</taxon>
    </lineage>
</organism>
<accession>A0ABT8TJR2</accession>
<evidence type="ECO:0000259" key="3">
    <source>
        <dbReference type="PROSITE" id="PS50006"/>
    </source>
</evidence>
<dbReference type="RefSeq" id="WP_302715537.1">
    <property type="nucleotide sequence ID" value="NZ_JAULRT010000062.1"/>
</dbReference>
<keyword evidence="2" id="KW-1133">Transmembrane helix</keyword>
<reference evidence="4" key="1">
    <citation type="submission" date="2023-07" db="EMBL/GenBank/DDBJ databases">
        <title>Gilvimarinus algae sp. nov., isolated from the surface of Kelp.</title>
        <authorList>
            <person name="Sun Y.Y."/>
            <person name="Gong Y."/>
            <person name="Du Z.J."/>
        </authorList>
    </citation>
    <scope>NUCLEOTIDE SEQUENCE</scope>
    <source>
        <strain evidence="4">SDUM040014</strain>
    </source>
</reference>